<dbReference type="InterPro" id="IPR050270">
    <property type="entry name" value="DegV_domain_contain"/>
</dbReference>
<dbReference type="PANTHER" id="PTHR33434">
    <property type="entry name" value="DEGV DOMAIN-CONTAINING PROTEIN DR_1986-RELATED"/>
    <property type="match status" value="1"/>
</dbReference>
<dbReference type="EMBL" id="FWWU01000009">
    <property type="protein sequence ID" value="SMB91938.1"/>
    <property type="molecule type" value="Genomic_DNA"/>
</dbReference>
<dbReference type="Pfam" id="PF02645">
    <property type="entry name" value="DegV"/>
    <property type="match status" value="1"/>
</dbReference>
<keyword evidence="1" id="KW-0446">Lipid-binding</keyword>
<dbReference type="AlphaFoldDB" id="A0A1W1VEZ8"/>
<sequence length="283" mass="30166">MTIAIVTDSTSDLSPELRAQHEIRSVPLYVLFDGKMHKDGIDITPADLFRGLKEGKKTPSTSQPSPAEFAAVYQEALADADEVFSVHISGQLSGTVGSARLAAQDFGGRVTVFDSRSATMGLGMQALRATQRAREGRSMAEIVSELERVATKADIRFTVDTLEFLRINGRIGGAQALLGSLLNIKPILTVKAGRVESAGRVRGHKKAMADIVEHVRRYVEANGGARVAMMSTPGGEGYVQEVRNTLGGLNVKFEDMGDHRIGAVIATHTGPGTIGAILEPLTA</sequence>
<dbReference type="Gene3D" id="3.40.50.10170">
    <property type="match status" value="1"/>
</dbReference>
<gene>
    <name evidence="2" type="ORF">SAMN00790413_01368</name>
</gene>
<dbReference type="GO" id="GO:0008289">
    <property type="term" value="F:lipid binding"/>
    <property type="evidence" value="ECO:0007669"/>
    <property type="project" value="UniProtKB-KW"/>
</dbReference>
<proteinExistence type="predicted"/>
<dbReference type="InterPro" id="IPR043168">
    <property type="entry name" value="DegV_C"/>
</dbReference>
<dbReference type="Gene3D" id="3.30.1180.10">
    <property type="match status" value="1"/>
</dbReference>
<organism evidence="2 3">
    <name type="scientific">Deinococcus hopiensis KR-140</name>
    <dbReference type="NCBI Taxonomy" id="695939"/>
    <lineage>
        <taxon>Bacteria</taxon>
        <taxon>Thermotogati</taxon>
        <taxon>Deinococcota</taxon>
        <taxon>Deinococci</taxon>
        <taxon>Deinococcales</taxon>
        <taxon>Deinococcaceae</taxon>
        <taxon>Deinococcus</taxon>
    </lineage>
</organism>
<dbReference type="PANTHER" id="PTHR33434:SF2">
    <property type="entry name" value="FATTY ACID-BINDING PROTEIN TM_1468"/>
    <property type="match status" value="1"/>
</dbReference>
<name>A0A1W1VEZ8_9DEIO</name>
<evidence type="ECO:0000313" key="3">
    <source>
        <dbReference type="Proteomes" id="UP000192582"/>
    </source>
</evidence>
<dbReference type="SUPFAM" id="SSF82549">
    <property type="entry name" value="DAK1/DegV-like"/>
    <property type="match status" value="1"/>
</dbReference>
<dbReference type="RefSeq" id="WP_084048847.1">
    <property type="nucleotide sequence ID" value="NZ_FWWU01000009.1"/>
</dbReference>
<keyword evidence="3" id="KW-1185">Reference proteome</keyword>
<dbReference type="InterPro" id="IPR003797">
    <property type="entry name" value="DegV"/>
</dbReference>
<dbReference type="OrthoDB" id="9780660at2"/>
<evidence type="ECO:0000313" key="2">
    <source>
        <dbReference type="EMBL" id="SMB91938.1"/>
    </source>
</evidence>
<dbReference type="PROSITE" id="PS51482">
    <property type="entry name" value="DEGV"/>
    <property type="match status" value="1"/>
</dbReference>
<dbReference type="NCBIfam" id="TIGR00762">
    <property type="entry name" value="DegV"/>
    <property type="match status" value="1"/>
</dbReference>
<dbReference type="Proteomes" id="UP000192582">
    <property type="component" value="Unassembled WGS sequence"/>
</dbReference>
<dbReference type="STRING" id="695939.SAMN00790413_01368"/>
<accession>A0A1W1VEZ8</accession>
<evidence type="ECO:0000256" key="1">
    <source>
        <dbReference type="ARBA" id="ARBA00023121"/>
    </source>
</evidence>
<protein>
    <submittedName>
        <fullName evidence="2">EDD domain protein, DegV family</fullName>
    </submittedName>
</protein>
<reference evidence="2 3" key="1">
    <citation type="submission" date="2017-04" db="EMBL/GenBank/DDBJ databases">
        <authorList>
            <person name="Afonso C.L."/>
            <person name="Miller P.J."/>
            <person name="Scott M.A."/>
            <person name="Spackman E."/>
            <person name="Goraichik I."/>
            <person name="Dimitrov K.M."/>
            <person name="Suarez D.L."/>
            <person name="Swayne D.E."/>
        </authorList>
    </citation>
    <scope>NUCLEOTIDE SEQUENCE [LARGE SCALE GENOMIC DNA]</scope>
    <source>
        <strain evidence="2 3">KR-140</strain>
    </source>
</reference>